<keyword evidence="3" id="KW-1185">Reference proteome</keyword>
<keyword evidence="1" id="KW-0812">Transmembrane</keyword>
<keyword evidence="1" id="KW-1133">Transmembrane helix</keyword>
<organism evidence="2 3">
    <name type="scientific">Candidatus Lokiarchaeum ossiferum</name>
    <dbReference type="NCBI Taxonomy" id="2951803"/>
    <lineage>
        <taxon>Archaea</taxon>
        <taxon>Promethearchaeati</taxon>
        <taxon>Promethearchaeota</taxon>
        <taxon>Promethearchaeia</taxon>
        <taxon>Promethearchaeales</taxon>
        <taxon>Promethearchaeaceae</taxon>
        <taxon>Candidatus Lokiarchaeum</taxon>
    </lineage>
</organism>
<keyword evidence="1" id="KW-0472">Membrane</keyword>
<reference evidence="2" key="1">
    <citation type="submission" date="2022-09" db="EMBL/GenBank/DDBJ databases">
        <title>Actin cytoskeleton and complex cell architecture in an #Asgard archaeon.</title>
        <authorList>
            <person name="Ponce Toledo R.I."/>
            <person name="Schleper C."/>
            <person name="Rodrigues Oliveira T."/>
            <person name="Wollweber F."/>
            <person name="Xu J."/>
            <person name="Rittmann S."/>
            <person name="Klingl A."/>
            <person name="Pilhofer M."/>
        </authorList>
    </citation>
    <scope>NUCLEOTIDE SEQUENCE</scope>
    <source>
        <strain evidence="2">B-35</strain>
    </source>
</reference>
<dbReference type="EMBL" id="CP104013">
    <property type="protein sequence ID" value="UYP43738.1"/>
    <property type="molecule type" value="Genomic_DNA"/>
</dbReference>
<dbReference type="Proteomes" id="UP001208689">
    <property type="component" value="Chromosome"/>
</dbReference>
<protein>
    <submittedName>
        <fullName evidence="2">Uncharacterized protein</fullName>
    </submittedName>
</protein>
<feature type="transmembrane region" description="Helical" evidence="1">
    <location>
        <begin position="114"/>
        <end position="133"/>
    </location>
</feature>
<accession>A0ABY6HJQ2</accession>
<sequence length="134" mass="15616">MNSLRYKIPLQPSEVFQKSIEFGQSFPFNSIRTQEFNEEKREGVIIYRRSNQMNDNFIIYQMEIKGNLKNTFVSIDIKTEPALPSTEIADSFNLIIEWCKVMQINPFSIKRTSYYALWTIAGLAIIAIVLLKIL</sequence>
<name>A0ABY6HJQ2_9ARCH</name>
<evidence type="ECO:0000313" key="2">
    <source>
        <dbReference type="EMBL" id="UYP43738.1"/>
    </source>
</evidence>
<evidence type="ECO:0000256" key="1">
    <source>
        <dbReference type="SAM" id="Phobius"/>
    </source>
</evidence>
<gene>
    <name evidence="2" type="ORF">NEF87_000023</name>
</gene>
<proteinExistence type="predicted"/>
<evidence type="ECO:0000313" key="3">
    <source>
        <dbReference type="Proteomes" id="UP001208689"/>
    </source>
</evidence>